<dbReference type="NCBIfam" id="TIGR02937">
    <property type="entry name" value="sigma70-ECF"/>
    <property type="match status" value="1"/>
</dbReference>
<dbReference type="InterPro" id="IPR007627">
    <property type="entry name" value="RNA_pol_sigma70_r2"/>
</dbReference>
<dbReference type="Gene3D" id="1.10.1740.10">
    <property type="match status" value="1"/>
</dbReference>
<dbReference type="InterPro" id="IPR009057">
    <property type="entry name" value="Homeodomain-like_sf"/>
</dbReference>
<keyword evidence="5" id="KW-0804">Transcription</keyword>
<dbReference type="CDD" id="cd06171">
    <property type="entry name" value="Sigma70_r4"/>
    <property type="match status" value="1"/>
</dbReference>
<evidence type="ECO:0000256" key="4">
    <source>
        <dbReference type="ARBA" id="ARBA00023125"/>
    </source>
</evidence>
<dbReference type="Gene3D" id="1.10.357.10">
    <property type="entry name" value="Tetracycline Repressor, domain 2"/>
    <property type="match status" value="1"/>
</dbReference>
<proteinExistence type="inferred from homology"/>
<dbReference type="GO" id="GO:0003677">
    <property type="term" value="F:DNA binding"/>
    <property type="evidence" value="ECO:0007669"/>
    <property type="project" value="UniProtKB-KW"/>
</dbReference>
<sequence length="344" mass="38302">MPETGPEISDETLVKEYLAGDREAFATLYRRYLDRVTGYVFNKTRQEFAADREDLVQEIFTEALALLPTFREADYDSDPFRRWLYHVPAGNVLFQYFRRYWCARQAHAGSVDESARYLREETRQAAAPIITPDAELPQTIRAILDALPADERQAIELRYLEGLSIPVTARIMQRTEAQINWLVRKALRMLGKPTPGPAGPVSARPRGSNSEVRRALLTSACELLTEKGTCTGPEITARIGRGPTIIAHYFDSVGDLIAQARHLLNPTQEAPAPVPPRRKRAKGQVRLDLLNAARELFTEKGTFTGPEVARRAGVDPACINHYFGGIAGLRAEAERSGESLAVAA</sequence>
<dbReference type="InterPro" id="IPR013249">
    <property type="entry name" value="RNA_pol_sigma70_r4_t2"/>
</dbReference>
<dbReference type="InterPro" id="IPR013324">
    <property type="entry name" value="RNA_pol_sigma_r3/r4-like"/>
</dbReference>
<keyword evidence="2" id="KW-0805">Transcription regulation</keyword>
<feature type="domain" description="RNA polymerase sigma factor 70 region 4 type 2" evidence="8">
    <location>
        <begin position="140"/>
        <end position="190"/>
    </location>
</feature>
<evidence type="ECO:0000313" key="9">
    <source>
        <dbReference type="EMBL" id="MBB4916962.1"/>
    </source>
</evidence>
<gene>
    <name evidence="9" type="ORF">FHS44_004070</name>
</gene>
<evidence type="ECO:0000256" key="2">
    <source>
        <dbReference type="ARBA" id="ARBA00023015"/>
    </source>
</evidence>
<name>A0A7W7VNL3_9ACTN</name>
<dbReference type="GO" id="GO:0016987">
    <property type="term" value="F:sigma factor activity"/>
    <property type="evidence" value="ECO:0007669"/>
    <property type="project" value="UniProtKB-KW"/>
</dbReference>
<dbReference type="RefSeq" id="WP_184716852.1">
    <property type="nucleotide sequence ID" value="NZ_JACHJP010000004.1"/>
</dbReference>
<dbReference type="AlphaFoldDB" id="A0A7W7VNL3"/>
<accession>A0A7W7VNL3</accession>
<evidence type="ECO:0000256" key="1">
    <source>
        <dbReference type="ARBA" id="ARBA00010641"/>
    </source>
</evidence>
<dbReference type="InterPro" id="IPR036388">
    <property type="entry name" value="WH-like_DNA-bd_sf"/>
</dbReference>
<evidence type="ECO:0000313" key="10">
    <source>
        <dbReference type="Proteomes" id="UP000552644"/>
    </source>
</evidence>
<comment type="caution">
    <text evidence="9">The sequence shown here is derived from an EMBL/GenBank/DDBJ whole genome shotgun (WGS) entry which is preliminary data.</text>
</comment>
<dbReference type="InterPro" id="IPR001647">
    <property type="entry name" value="HTH_TetR"/>
</dbReference>
<dbReference type="EMBL" id="JACHJP010000004">
    <property type="protein sequence ID" value="MBB4916962.1"/>
    <property type="molecule type" value="Genomic_DNA"/>
</dbReference>
<feature type="domain" description="HTH tetR-type" evidence="6">
    <location>
        <begin position="289"/>
        <end position="332"/>
    </location>
</feature>
<organism evidence="9 10">
    <name type="scientific">Streptosporangium saharense</name>
    <dbReference type="NCBI Taxonomy" id="1706840"/>
    <lineage>
        <taxon>Bacteria</taxon>
        <taxon>Bacillati</taxon>
        <taxon>Actinomycetota</taxon>
        <taxon>Actinomycetes</taxon>
        <taxon>Streptosporangiales</taxon>
        <taxon>Streptosporangiaceae</taxon>
        <taxon>Streptosporangium</taxon>
    </lineage>
</organism>
<keyword evidence="3" id="KW-0731">Sigma factor</keyword>
<dbReference type="SUPFAM" id="SSF88659">
    <property type="entry name" value="Sigma3 and sigma4 domains of RNA polymerase sigma factors"/>
    <property type="match status" value="1"/>
</dbReference>
<comment type="similarity">
    <text evidence="1">Belongs to the sigma-70 factor family. ECF subfamily.</text>
</comment>
<keyword evidence="4" id="KW-0238">DNA-binding</keyword>
<protein>
    <submittedName>
        <fullName evidence="9">RNA polymerase sigma factor (Sigma-70 family)</fullName>
    </submittedName>
</protein>
<dbReference type="InterPro" id="IPR039425">
    <property type="entry name" value="RNA_pol_sigma-70-like"/>
</dbReference>
<evidence type="ECO:0000259" key="6">
    <source>
        <dbReference type="Pfam" id="PF00440"/>
    </source>
</evidence>
<keyword evidence="10" id="KW-1185">Reference proteome</keyword>
<dbReference type="GO" id="GO:0006352">
    <property type="term" value="P:DNA-templated transcription initiation"/>
    <property type="evidence" value="ECO:0007669"/>
    <property type="project" value="InterPro"/>
</dbReference>
<dbReference type="Proteomes" id="UP000552644">
    <property type="component" value="Unassembled WGS sequence"/>
</dbReference>
<dbReference type="Pfam" id="PF00440">
    <property type="entry name" value="TetR_N"/>
    <property type="match status" value="1"/>
</dbReference>
<dbReference type="PANTHER" id="PTHR43133">
    <property type="entry name" value="RNA POLYMERASE ECF-TYPE SIGMA FACTO"/>
    <property type="match status" value="1"/>
</dbReference>
<evidence type="ECO:0000259" key="8">
    <source>
        <dbReference type="Pfam" id="PF08281"/>
    </source>
</evidence>
<dbReference type="SUPFAM" id="SSF88946">
    <property type="entry name" value="Sigma2 domain of RNA polymerase sigma factors"/>
    <property type="match status" value="1"/>
</dbReference>
<dbReference type="InterPro" id="IPR014284">
    <property type="entry name" value="RNA_pol_sigma-70_dom"/>
</dbReference>
<dbReference type="Gene3D" id="1.10.10.10">
    <property type="entry name" value="Winged helix-like DNA-binding domain superfamily/Winged helix DNA-binding domain"/>
    <property type="match status" value="1"/>
</dbReference>
<reference evidence="9 10" key="1">
    <citation type="submission" date="2020-08" db="EMBL/GenBank/DDBJ databases">
        <title>Genomic Encyclopedia of Type Strains, Phase III (KMG-III): the genomes of soil and plant-associated and newly described type strains.</title>
        <authorList>
            <person name="Whitman W."/>
        </authorList>
    </citation>
    <scope>NUCLEOTIDE SEQUENCE [LARGE SCALE GENOMIC DNA]</scope>
    <source>
        <strain evidence="9 10">CECT 8840</strain>
    </source>
</reference>
<evidence type="ECO:0000259" key="7">
    <source>
        <dbReference type="Pfam" id="PF04542"/>
    </source>
</evidence>
<dbReference type="Pfam" id="PF08281">
    <property type="entry name" value="Sigma70_r4_2"/>
    <property type="match status" value="1"/>
</dbReference>
<evidence type="ECO:0000256" key="3">
    <source>
        <dbReference type="ARBA" id="ARBA00023082"/>
    </source>
</evidence>
<feature type="domain" description="RNA polymerase sigma-70 region 2" evidence="7">
    <location>
        <begin position="28"/>
        <end position="87"/>
    </location>
</feature>
<dbReference type="PANTHER" id="PTHR43133:SF8">
    <property type="entry name" value="RNA POLYMERASE SIGMA FACTOR HI_1459-RELATED"/>
    <property type="match status" value="1"/>
</dbReference>
<dbReference type="Pfam" id="PF04542">
    <property type="entry name" value="Sigma70_r2"/>
    <property type="match status" value="1"/>
</dbReference>
<evidence type="ECO:0000256" key="5">
    <source>
        <dbReference type="ARBA" id="ARBA00023163"/>
    </source>
</evidence>
<dbReference type="InterPro" id="IPR013325">
    <property type="entry name" value="RNA_pol_sigma_r2"/>
</dbReference>
<dbReference type="SUPFAM" id="SSF46689">
    <property type="entry name" value="Homeodomain-like"/>
    <property type="match status" value="2"/>
</dbReference>